<accession>A0AA45WIQ4</accession>
<dbReference type="PROSITE" id="PS51257">
    <property type="entry name" value="PROKAR_LIPOPROTEIN"/>
    <property type="match status" value="1"/>
</dbReference>
<name>A0AA45WIQ4_9BACL</name>
<dbReference type="EMBL" id="FXTU01000001">
    <property type="protein sequence ID" value="SMP00851.1"/>
    <property type="molecule type" value="Genomic_DNA"/>
</dbReference>
<dbReference type="AlphaFoldDB" id="A0AA45WIQ4"/>
<dbReference type="Proteomes" id="UP001157946">
    <property type="component" value="Unassembled WGS sequence"/>
</dbReference>
<evidence type="ECO:0000313" key="1">
    <source>
        <dbReference type="EMBL" id="SMP00851.1"/>
    </source>
</evidence>
<gene>
    <name evidence="1" type="ORF">SAMN06265361_101168</name>
</gene>
<sequence>MHPKSTLSCPVCNGFSPFAASCPTCGQPLVDNGRYMDLFGDYSPYRPIDDAKLTDGLIDARTHQCPHYTTCRHCGYEGVQLIQEQKY</sequence>
<dbReference type="RefSeq" id="WP_102991583.1">
    <property type="nucleotide sequence ID" value="NZ_FXTU01000001.1"/>
</dbReference>
<protein>
    <submittedName>
        <fullName evidence="1">Uncharacterized protein</fullName>
    </submittedName>
</protein>
<reference evidence="1" key="1">
    <citation type="submission" date="2017-05" db="EMBL/GenBank/DDBJ databases">
        <authorList>
            <person name="Varghese N."/>
            <person name="Submissions S."/>
        </authorList>
    </citation>
    <scope>NUCLEOTIDE SEQUENCE</scope>
    <source>
        <strain evidence="1">DSM 45262</strain>
    </source>
</reference>
<evidence type="ECO:0000313" key="2">
    <source>
        <dbReference type="Proteomes" id="UP001157946"/>
    </source>
</evidence>
<comment type="caution">
    <text evidence="1">The sequence shown here is derived from an EMBL/GenBank/DDBJ whole genome shotgun (WGS) entry which is preliminary data.</text>
</comment>
<proteinExistence type="predicted"/>
<organism evidence="1 2">
    <name type="scientific">Laceyella tengchongensis</name>
    <dbReference type="NCBI Taxonomy" id="574699"/>
    <lineage>
        <taxon>Bacteria</taxon>
        <taxon>Bacillati</taxon>
        <taxon>Bacillota</taxon>
        <taxon>Bacilli</taxon>
        <taxon>Bacillales</taxon>
        <taxon>Thermoactinomycetaceae</taxon>
        <taxon>Laceyella</taxon>
    </lineage>
</organism>
<keyword evidence="2" id="KW-1185">Reference proteome</keyword>